<dbReference type="GO" id="GO:0005829">
    <property type="term" value="C:cytosol"/>
    <property type="evidence" value="ECO:0007669"/>
    <property type="project" value="TreeGrafter"/>
</dbReference>
<keyword evidence="1" id="KW-0805">Transcription regulation</keyword>
<evidence type="ECO:0000256" key="2">
    <source>
        <dbReference type="ARBA" id="ARBA00023125"/>
    </source>
</evidence>
<dbReference type="PROSITE" id="PS50956">
    <property type="entry name" value="HTH_ASNC_2"/>
    <property type="match status" value="1"/>
</dbReference>
<organism evidence="5 6">
    <name type="scientific">Arenivirga flava</name>
    <dbReference type="NCBI Taxonomy" id="1930060"/>
    <lineage>
        <taxon>Bacteria</taxon>
        <taxon>Bacillati</taxon>
        <taxon>Actinomycetota</taxon>
        <taxon>Actinomycetes</taxon>
        <taxon>Micrococcales</taxon>
        <taxon>Microbacteriaceae</taxon>
        <taxon>Arenivirga</taxon>
    </lineage>
</organism>
<sequence>MDDLDRSILDHLREDARTSFDRIGEAIGLSASAVKRRVDRMKTSGVIRRFTIDVDPALDERGTEAYVELFCRGTVAPGELRRALAGIPEVVDAGTITGEADAIVRIRSRDVPSLEQALERIRLTPNVERTRSAVLLTRLVERG</sequence>
<evidence type="ECO:0000259" key="4">
    <source>
        <dbReference type="PROSITE" id="PS50956"/>
    </source>
</evidence>
<dbReference type="InterPro" id="IPR011008">
    <property type="entry name" value="Dimeric_a/b-barrel"/>
</dbReference>
<dbReference type="SMART" id="SM00344">
    <property type="entry name" value="HTH_ASNC"/>
    <property type="match status" value="1"/>
</dbReference>
<dbReference type="EMBL" id="BSUL01000001">
    <property type="protein sequence ID" value="GMA28844.1"/>
    <property type="molecule type" value="Genomic_DNA"/>
</dbReference>
<dbReference type="SUPFAM" id="SSF46785">
    <property type="entry name" value="Winged helix' DNA-binding domain"/>
    <property type="match status" value="1"/>
</dbReference>
<proteinExistence type="predicted"/>
<keyword evidence="6" id="KW-1185">Reference proteome</keyword>
<reference evidence="5 6" key="1">
    <citation type="journal article" date="2014" name="Int. J. Syst. Evol. Microbiol.">
        <title>Complete genome sequence of Corynebacterium casei LMG S-19264T (=DSM 44701T), isolated from a smear-ripened cheese.</title>
        <authorList>
            <consortium name="US DOE Joint Genome Institute (JGI-PGF)"/>
            <person name="Walter F."/>
            <person name="Albersmeier A."/>
            <person name="Kalinowski J."/>
            <person name="Ruckert C."/>
        </authorList>
    </citation>
    <scope>NUCLEOTIDE SEQUENCE [LARGE SCALE GENOMIC DNA]</scope>
    <source>
        <strain evidence="5 6">NBRC 112289</strain>
    </source>
</reference>
<dbReference type="Proteomes" id="UP001157160">
    <property type="component" value="Unassembled WGS sequence"/>
</dbReference>
<dbReference type="PANTHER" id="PTHR30154">
    <property type="entry name" value="LEUCINE-RESPONSIVE REGULATORY PROTEIN"/>
    <property type="match status" value="1"/>
</dbReference>
<dbReference type="Pfam" id="PF13404">
    <property type="entry name" value="HTH_AsnC-type"/>
    <property type="match status" value="1"/>
</dbReference>
<dbReference type="SUPFAM" id="SSF54909">
    <property type="entry name" value="Dimeric alpha+beta barrel"/>
    <property type="match status" value="1"/>
</dbReference>
<dbReference type="GO" id="GO:0043565">
    <property type="term" value="F:sequence-specific DNA binding"/>
    <property type="evidence" value="ECO:0007669"/>
    <property type="project" value="InterPro"/>
</dbReference>
<evidence type="ECO:0000256" key="3">
    <source>
        <dbReference type="ARBA" id="ARBA00023163"/>
    </source>
</evidence>
<dbReference type="AlphaFoldDB" id="A0AA37X9U0"/>
<keyword evidence="2" id="KW-0238">DNA-binding</keyword>
<feature type="domain" description="HTH asnC-type" evidence="4">
    <location>
        <begin position="1"/>
        <end position="64"/>
    </location>
</feature>
<dbReference type="PRINTS" id="PR00033">
    <property type="entry name" value="HTHASNC"/>
</dbReference>
<evidence type="ECO:0000256" key="1">
    <source>
        <dbReference type="ARBA" id="ARBA00023015"/>
    </source>
</evidence>
<evidence type="ECO:0000313" key="6">
    <source>
        <dbReference type="Proteomes" id="UP001157160"/>
    </source>
</evidence>
<dbReference type="GO" id="GO:0043200">
    <property type="term" value="P:response to amino acid"/>
    <property type="evidence" value="ECO:0007669"/>
    <property type="project" value="TreeGrafter"/>
</dbReference>
<dbReference type="Gene3D" id="1.10.10.10">
    <property type="entry name" value="Winged helix-like DNA-binding domain superfamily/Winged helix DNA-binding domain"/>
    <property type="match status" value="1"/>
</dbReference>
<dbReference type="InterPro" id="IPR036390">
    <property type="entry name" value="WH_DNA-bd_sf"/>
</dbReference>
<protein>
    <submittedName>
        <fullName evidence="5">AsnC family transcriptional regulator</fullName>
    </submittedName>
</protein>
<dbReference type="PANTHER" id="PTHR30154:SF45">
    <property type="entry name" value="TRANSCRIPTIONAL REGULATORY PROTEIN (PROBABLY ASNC-FAMILY)-RELATED"/>
    <property type="match status" value="1"/>
</dbReference>
<dbReference type="Pfam" id="PF01037">
    <property type="entry name" value="AsnC_trans_reg"/>
    <property type="match status" value="1"/>
</dbReference>
<dbReference type="InterPro" id="IPR019888">
    <property type="entry name" value="Tscrpt_reg_AsnC-like"/>
</dbReference>
<dbReference type="InterPro" id="IPR000485">
    <property type="entry name" value="AsnC-type_HTH_dom"/>
</dbReference>
<comment type="caution">
    <text evidence="5">The sequence shown here is derived from an EMBL/GenBank/DDBJ whole genome shotgun (WGS) entry which is preliminary data.</text>
</comment>
<evidence type="ECO:0000313" key="5">
    <source>
        <dbReference type="EMBL" id="GMA28844.1"/>
    </source>
</evidence>
<accession>A0AA37X9U0</accession>
<dbReference type="InterPro" id="IPR019887">
    <property type="entry name" value="Tscrpt_reg_AsnC/Lrp_C"/>
</dbReference>
<dbReference type="Gene3D" id="3.30.70.920">
    <property type="match status" value="1"/>
</dbReference>
<keyword evidence="3" id="KW-0804">Transcription</keyword>
<dbReference type="RefSeq" id="WP_284232408.1">
    <property type="nucleotide sequence ID" value="NZ_BSUL01000001.1"/>
</dbReference>
<dbReference type="InterPro" id="IPR036388">
    <property type="entry name" value="WH-like_DNA-bd_sf"/>
</dbReference>
<gene>
    <name evidence="5" type="ORF">GCM10025874_20970</name>
</gene>
<name>A0AA37X9U0_9MICO</name>